<evidence type="ECO:0000313" key="3">
    <source>
        <dbReference type="EMBL" id="KRN29127.1"/>
    </source>
</evidence>
<dbReference type="EMBL" id="JQAT01000001">
    <property type="protein sequence ID" value="KRN29127.1"/>
    <property type="molecule type" value="Genomic_DNA"/>
</dbReference>
<dbReference type="AlphaFoldDB" id="A0A0R2FUG5"/>
<dbReference type="InterPro" id="IPR041902">
    <property type="entry name" value="CtsR_N_sf"/>
</dbReference>
<feature type="domain" description="CtsR C-terminal dimerization" evidence="2">
    <location>
        <begin position="33"/>
        <end position="105"/>
    </location>
</feature>
<dbReference type="Gene3D" id="3.30.56.130">
    <property type="entry name" value="Transcriptional regulator CtsR, winged HTH domain"/>
    <property type="match status" value="1"/>
</dbReference>
<name>A0A0R2FUG5_9LACO</name>
<dbReference type="PATRIC" id="fig|81857.3.peg.1"/>
<dbReference type="InterPro" id="IPR040465">
    <property type="entry name" value="CtsR_N"/>
</dbReference>
<dbReference type="Pfam" id="PF05848">
    <property type="entry name" value="CtsR"/>
    <property type="match status" value="1"/>
</dbReference>
<dbReference type="Gene3D" id="1.10.1200.150">
    <property type="entry name" value="Transcriptional regulator CtsR, C-terminal domain"/>
    <property type="match status" value="1"/>
</dbReference>
<comment type="caution">
    <text evidence="3">The sequence shown here is derived from an EMBL/GenBank/DDBJ whole genome shotgun (WGS) entry which is preliminary data.</text>
</comment>
<reference evidence="5 6" key="1">
    <citation type="journal article" date="2015" name="Genome Announc.">
        <title>Expanding the biotechnology potential of lactobacilli through comparative genomics of 213 strains and associated genera.</title>
        <authorList>
            <person name="Sun Z."/>
            <person name="Harris H.M."/>
            <person name="McCann A."/>
            <person name="Guo C."/>
            <person name="Argimon S."/>
            <person name="Zhang W."/>
            <person name="Yang X."/>
            <person name="Jeffery I.B."/>
            <person name="Cooney J.C."/>
            <person name="Kagawa T.F."/>
            <person name="Liu W."/>
            <person name="Song Y."/>
            <person name="Salvetti E."/>
            <person name="Wrobel A."/>
            <person name="Rasinkangas P."/>
            <person name="Parkhill J."/>
            <person name="Rea M.C."/>
            <person name="O'Sullivan O."/>
            <person name="Ritari J."/>
            <person name="Douillard F.P."/>
            <person name="Paul Ross R."/>
            <person name="Yang R."/>
            <person name="Briner A.E."/>
            <person name="Felis G.E."/>
            <person name="de Vos W.M."/>
            <person name="Barrangou R."/>
            <person name="Klaenhammer T.R."/>
            <person name="Caufield P.W."/>
            <person name="Cui Y."/>
            <person name="Zhang H."/>
            <person name="O'Toole P.W."/>
        </authorList>
    </citation>
    <scope>NUCLEOTIDE SEQUENCE [LARGE SCALE GENOMIC DNA]</scope>
    <source>
        <strain evidence="3 6">ATCC BAA-66</strain>
        <strain evidence="4 5">DSM 13344</strain>
    </source>
</reference>
<dbReference type="Proteomes" id="UP000051751">
    <property type="component" value="Unassembled WGS sequence"/>
</dbReference>
<gene>
    <name evidence="3" type="ORF">IV38_GL000004</name>
    <name evidence="4" type="ORF">IV40_GL001514</name>
</gene>
<protein>
    <submittedName>
        <fullName evidence="3">Uncharacterized protein</fullName>
    </submittedName>
</protein>
<accession>A0A0R2FUG5</accession>
<proteinExistence type="predicted"/>
<dbReference type="EMBL" id="JQAZ01000004">
    <property type="protein sequence ID" value="KRN31516.1"/>
    <property type="molecule type" value="Genomic_DNA"/>
</dbReference>
<evidence type="ECO:0000313" key="5">
    <source>
        <dbReference type="Proteomes" id="UP000051645"/>
    </source>
</evidence>
<evidence type="ECO:0000259" key="1">
    <source>
        <dbReference type="Pfam" id="PF05848"/>
    </source>
</evidence>
<dbReference type="Pfam" id="PF17727">
    <property type="entry name" value="CtsR_C"/>
    <property type="match status" value="1"/>
</dbReference>
<evidence type="ECO:0000259" key="2">
    <source>
        <dbReference type="Pfam" id="PF17727"/>
    </source>
</evidence>
<organism evidence="3 6">
    <name type="scientific">Lactobacillus selangorensis</name>
    <dbReference type="NCBI Taxonomy" id="81857"/>
    <lineage>
        <taxon>Bacteria</taxon>
        <taxon>Bacillati</taxon>
        <taxon>Bacillota</taxon>
        <taxon>Bacilli</taxon>
        <taxon>Lactobacillales</taxon>
        <taxon>Lactobacillaceae</taxon>
        <taxon>Lactobacillus</taxon>
    </lineage>
</organism>
<dbReference type="InterPro" id="IPR041473">
    <property type="entry name" value="CtsR_C"/>
</dbReference>
<keyword evidence="5" id="KW-1185">Reference proteome</keyword>
<dbReference type="InterPro" id="IPR041908">
    <property type="entry name" value="CtsR_C_sf"/>
</dbReference>
<evidence type="ECO:0000313" key="4">
    <source>
        <dbReference type="EMBL" id="KRN31516.1"/>
    </source>
</evidence>
<feature type="domain" description="CtsR N-terminal HTH" evidence="1">
    <location>
        <begin position="2"/>
        <end position="29"/>
    </location>
</feature>
<dbReference type="Proteomes" id="UP000051645">
    <property type="component" value="Unassembled WGS sequence"/>
</dbReference>
<evidence type="ECO:0000313" key="6">
    <source>
        <dbReference type="Proteomes" id="UP000051751"/>
    </source>
</evidence>
<sequence>MIKTRFTPKQGYIVQSKRGGGGYIRIQKAQFMDDHELLDQMVENVPATISQRDALAVVQRLYDEEIIDRKTSNIILATLSHQTLNVGSKKIEDGLRARLLVAILESLRYESK</sequence>
<dbReference type="STRING" id="81857.IV38_GL000004"/>